<dbReference type="STRING" id="48269.A0A183LKI1"/>
<sequence>EKQGKRLRRRHIFGRAFGLESDDEEDFNQSNISNNHSLLKSRHQINDGVLFESELLDGLSNWLDRLFEGSLPRYNVPEWPIGLLGDDNDDDDND</sequence>
<organism evidence="1 2">
    <name type="scientific">Schistosoma margrebowiei</name>
    <dbReference type="NCBI Taxonomy" id="48269"/>
    <lineage>
        <taxon>Eukaryota</taxon>
        <taxon>Metazoa</taxon>
        <taxon>Spiralia</taxon>
        <taxon>Lophotrochozoa</taxon>
        <taxon>Platyhelminthes</taxon>
        <taxon>Trematoda</taxon>
        <taxon>Digenea</taxon>
        <taxon>Strigeidida</taxon>
        <taxon>Schistosomatoidea</taxon>
        <taxon>Schistosomatidae</taxon>
        <taxon>Schistosoma</taxon>
    </lineage>
</organism>
<dbReference type="AlphaFoldDB" id="A0A183LKI1"/>
<gene>
    <name evidence="1" type="ORF">SMRZ_LOCUS4306</name>
</gene>
<evidence type="ECO:0000313" key="2">
    <source>
        <dbReference type="Proteomes" id="UP000277204"/>
    </source>
</evidence>
<dbReference type="EMBL" id="UZAI01001352">
    <property type="protein sequence ID" value="VDO60971.1"/>
    <property type="molecule type" value="Genomic_DNA"/>
</dbReference>
<evidence type="ECO:0000313" key="1">
    <source>
        <dbReference type="EMBL" id="VDO60971.1"/>
    </source>
</evidence>
<reference evidence="1 2" key="1">
    <citation type="submission" date="2018-11" db="EMBL/GenBank/DDBJ databases">
        <authorList>
            <consortium name="Pathogen Informatics"/>
        </authorList>
    </citation>
    <scope>NUCLEOTIDE SEQUENCE [LARGE SCALE GENOMIC DNA]</scope>
    <source>
        <strain evidence="1 2">Zambia</strain>
    </source>
</reference>
<protein>
    <submittedName>
        <fullName evidence="1">Uncharacterized protein</fullName>
    </submittedName>
</protein>
<dbReference type="Proteomes" id="UP000277204">
    <property type="component" value="Unassembled WGS sequence"/>
</dbReference>
<feature type="non-terminal residue" evidence="1">
    <location>
        <position position="1"/>
    </location>
</feature>
<accession>A0A183LKI1</accession>
<proteinExistence type="predicted"/>
<keyword evidence="2" id="KW-1185">Reference proteome</keyword>
<name>A0A183LKI1_9TREM</name>